<dbReference type="EMBL" id="CM042052">
    <property type="protein sequence ID" value="KAI3718613.1"/>
    <property type="molecule type" value="Genomic_DNA"/>
</dbReference>
<sequence length="448" mass="50862">MASSSKDKVDISSTSQNSFHSDNGSMVKPPKFNANNFSLWKSRMMLFLEGIDSRYLIVLREGPLVPKERNSATGRCILKTEKDHTEEDRRTIGLDSKVRAIISQSLPDEVYHSLVNFSTAKEMWSTLCVLYEGTDERERESHDDIDHSSEAYLSEADDEGEDTYVDQMTEEMSMLANFSKFRKNPSSIQFRGKNFRYISTCRSHPQKSSPSSSFKELSNKVDKYKAKYKREKERNFNCHRKGKGLLAETLDWADEPTSDSEKEVSSKCLMEKLDEEVKDSISRMDFSAECSSSSSQRLQKEQGIESKWNTSSKNLENIFKDQVIGDEKFGLGYWKEDADYTPSEDIPSPSQNPPLSSKLPSYSPEWIDTDSGDSNSVYSMDLRDSRKFGIFVSAKQSKPILKEDQNSNDFVKPVNDLLKTLNLKECSSSSSYSSSSPPPPKKSPLLNK</sequence>
<keyword evidence="2" id="KW-1185">Reference proteome</keyword>
<gene>
    <name evidence="1" type="ORF">L6452_19492</name>
</gene>
<protein>
    <submittedName>
        <fullName evidence="1">Uncharacterized protein</fullName>
    </submittedName>
</protein>
<reference evidence="1 2" key="2">
    <citation type="journal article" date="2022" name="Mol. Ecol. Resour.">
        <title>The genomes of chicory, endive, great burdock and yacon provide insights into Asteraceae paleo-polyploidization history and plant inulin production.</title>
        <authorList>
            <person name="Fan W."/>
            <person name="Wang S."/>
            <person name="Wang H."/>
            <person name="Wang A."/>
            <person name="Jiang F."/>
            <person name="Liu H."/>
            <person name="Zhao H."/>
            <person name="Xu D."/>
            <person name="Zhang Y."/>
        </authorList>
    </citation>
    <scope>NUCLEOTIDE SEQUENCE [LARGE SCALE GENOMIC DNA]</scope>
    <source>
        <strain evidence="2">cv. Niubang</strain>
    </source>
</reference>
<evidence type="ECO:0000313" key="2">
    <source>
        <dbReference type="Proteomes" id="UP001055879"/>
    </source>
</evidence>
<reference evidence="2" key="1">
    <citation type="journal article" date="2022" name="Mol. Ecol. Resour.">
        <title>The genomes of chicory, endive, great burdock and yacon provide insights into Asteraceae palaeo-polyploidization history and plant inulin production.</title>
        <authorList>
            <person name="Fan W."/>
            <person name="Wang S."/>
            <person name="Wang H."/>
            <person name="Wang A."/>
            <person name="Jiang F."/>
            <person name="Liu H."/>
            <person name="Zhao H."/>
            <person name="Xu D."/>
            <person name="Zhang Y."/>
        </authorList>
    </citation>
    <scope>NUCLEOTIDE SEQUENCE [LARGE SCALE GENOMIC DNA]</scope>
    <source>
        <strain evidence="2">cv. Niubang</strain>
    </source>
</reference>
<name>A0ACB9B9K8_ARCLA</name>
<organism evidence="1 2">
    <name type="scientific">Arctium lappa</name>
    <name type="common">Greater burdock</name>
    <name type="synonym">Lappa major</name>
    <dbReference type="NCBI Taxonomy" id="4217"/>
    <lineage>
        <taxon>Eukaryota</taxon>
        <taxon>Viridiplantae</taxon>
        <taxon>Streptophyta</taxon>
        <taxon>Embryophyta</taxon>
        <taxon>Tracheophyta</taxon>
        <taxon>Spermatophyta</taxon>
        <taxon>Magnoliopsida</taxon>
        <taxon>eudicotyledons</taxon>
        <taxon>Gunneridae</taxon>
        <taxon>Pentapetalae</taxon>
        <taxon>asterids</taxon>
        <taxon>campanulids</taxon>
        <taxon>Asterales</taxon>
        <taxon>Asteraceae</taxon>
        <taxon>Carduoideae</taxon>
        <taxon>Cardueae</taxon>
        <taxon>Arctiinae</taxon>
        <taxon>Arctium</taxon>
    </lineage>
</organism>
<comment type="caution">
    <text evidence="1">The sequence shown here is derived from an EMBL/GenBank/DDBJ whole genome shotgun (WGS) entry which is preliminary data.</text>
</comment>
<dbReference type="Proteomes" id="UP001055879">
    <property type="component" value="Linkage Group LG06"/>
</dbReference>
<proteinExistence type="predicted"/>
<evidence type="ECO:0000313" key="1">
    <source>
        <dbReference type="EMBL" id="KAI3718613.1"/>
    </source>
</evidence>
<accession>A0ACB9B9K8</accession>